<dbReference type="PROSITE" id="PS50822">
    <property type="entry name" value="PIWI"/>
    <property type="match status" value="1"/>
</dbReference>
<dbReference type="SMART" id="SM00950">
    <property type="entry name" value="Piwi"/>
    <property type="match status" value="1"/>
</dbReference>
<keyword evidence="5" id="KW-1185">Reference proteome</keyword>
<dbReference type="Pfam" id="PF02171">
    <property type="entry name" value="Piwi"/>
    <property type="match status" value="1"/>
</dbReference>
<dbReference type="CDD" id="cd02846">
    <property type="entry name" value="PAZ_argonaute_like"/>
    <property type="match status" value="1"/>
</dbReference>
<dbReference type="Pfam" id="PF02170">
    <property type="entry name" value="PAZ"/>
    <property type="match status" value="1"/>
</dbReference>
<dbReference type="SUPFAM" id="SSF101690">
    <property type="entry name" value="PAZ domain"/>
    <property type="match status" value="1"/>
</dbReference>
<dbReference type="InterPro" id="IPR036085">
    <property type="entry name" value="PAZ_dom_sf"/>
</dbReference>
<protein>
    <submittedName>
        <fullName evidence="6">Uncharacterized protein</fullName>
    </submittedName>
</protein>
<dbReference type="SMART" id="SM00949">
    <property type="entry name" value="PAZ"/>
    <property type="match status" value="1"/>
</dbReference>
<dbReference type="InterPro" id="IPR012337">
    <property type="entry name" value="RNaseH-like_sf"/>
</dbReference>
<name>A0A914CFG8_9BILA</name>
<evidence type="ECO:0000313" key="5">
    <source>
        <dbReference type="Proteomes" id="UP000887540"/>
    </source>
</evidence>
<feature type="region of interest" description="Disordered" evidence="2">
    <location>
        <begin position="1"/>
        <end position="104"/>
    </location>
</feature>
<proteinExistence type="inferred from homology"/>
<dbReference type="PROSITE" id="PS50821">
    <property type="entry name" value="PAZ"/>
    <property type="match status" value="1"/>
</dbReference>
<dbReference type="SUPFAM" id="SSF53098">
    <property type="entry name" value="Ribonuclease H-like"/>
    <property type="match status" value="1"/>
</dbReference>
<dbReference type="GO" id="GO:0003723">
    <property type="term" value="F:RNA binding"/>
    <property type="evidence" value="ECO:0007669"/>
    <property type="project" value="InterPro"/>
</dbReference>
<feature type="domain" description="PAZ" evidence="3">
    <location>
        <begin position="383"/>
        <end position="489"/>
    </location>
</feature>
<sequence>MSSGPMNSFRGGPPSGGFRGGGPPRGGGGPRGGGAFSSRGGGLGRGGPGGRGGFRGRGGSRGRGGPGGRGRGRGAGDRGGPPRRPRVEMTEEDRRRELTKRLEETKEMLSKLNIEEGSTVMAEKKAPGTAFNTKTQVDTNIYGMKLKGTLVYRYDVTIDGEIRQGDRTFHRDFTKRTKDDCVVMDRKTLSREVFLKVLKKFPEICNDDPHCVYYDLQSILWTLSPLELKGEKNMRDEYVLTGDDLQGHKQLDDFATIRFEIRQVKDNHTLTLHDFSHVTQDVATTDNSLKQFLELATSQAAMFDPTNHVTFGSGQTYLMNHHEYGFTNDDVPPLSNDKYLAMGGQKSVRFVEGPKGRGNIHAGLVIEAKKTAFHADNLPLTVKVQSMFPYFTPQQELRHSDFGRLNSALKGLIVEIRYRGKPIIFRIANVSSETAFNKTFKGRDGRTMNIVDYFQQQYGIRLNYPHAPMITSLEAKSNVYPMELCFVRENQRVNKNHMTRDEDAKMIKACAVPPIQQHKQNLLITKALHIDNENEWMKNAEIGVTNSTLKVEARVLQNPIINFANDQSDHQRVDDLSGKWRAGKQFLRPAEPPVWGAYYILANSDRFTDAHFKTFLQAYVKECNKRGLQLSTPAEYCRIENSSRAIAEKIKNVAENNGGFILFITSKTITELHKSIKFYERRYEVVTQDLKLSSVQDIIERGRPQTLENIVQKTNMKLGGLNYSIIITEPGLKDLFGPATLYLGLAMSHPGSVSDYERPRGTSLQYSAPSVIGYAANMMKHPFEFVGDCLYGEPRRDEKVDVISGIVRNCLARFRENRNCDPKRIIIYRNGTSEGQFGLVLQFEIPLIKHALKAENCDANITLIVPTRAHNIRLFEHPIKPSVKSTEQNIKPGTVVDTGIVHPTYCEFYLNSHLALQGSAKTPKYTVLIDDNNLSMDALEGMTHMLSFGHQIVNMPTGLPSPVYIASEYAERGRNLFSEYKREMGRNNETQFTLEKVTARLSYYNSHLGHARINA</sequence>
<dbReference type="WBParaSite" id="ACRNAN_scaffold10318.g28535.t1">
    <property type="protein sequence ID" value="ACRNAN_scaffold10318.g28535.t1"/>
    <property type="gene ID" value="ACRNAN_scaffold10318.g28535"/>
</dbReference>
<comment type="similarity">
    <text evidence="1">Belongs to the argonaute family.</text>
</comment>
<organism evidence="5 6">
    <name type="scientific">Acrobeloides nanus</name>
    <dbReference type="NCBI Taxonomy" id="290746"/>
    <lineage>
        <taxon>Eukaryota</taxon>
        <taxon>Metazoa</taxon>
        <taxon>Ecdysozoa</taxon>
        <taxon>Nematoda</taxon>
        <taxon>Chromadorea</taxon>
        <taxon>Rhabditida</taxon>
        <taxon>Tylenchina</taxon>
        <taxon>Cephalobomorpha</taxon>
        <taxon>Cephaloboidea</taxon>
        <taxon>Cephalobidae</taxon>
        <taxon>Acrobeloides</taxon>
    </lineage>
</organism>
<dbReference type="AlphaFoldDB" id="A0A914CFG8"/>
<dbReference type="Proteomes" id="UP000887540">
    <property type="component" value="Unplaced"/>
</dbReference>
<evidence type="ECO:0000259" key="4">
    <source>
        <dbReference type="PROSITE" id="PS50822"/>
    </source>
</evidence>
<feature type="compositionally biased region" description="Basic and acidic residues" evidence="2">
    <location>
        <begin position="85"/>
        <end position="104"/>
    </location>
</feature>
<evidence type="ECO:0000259" key="3">
    <source>
        <dbReference type="PROSITE" id="PS50821"/>
    </source>
</evidence>
<dbReference type="Gene3D" id="2.170.260.10">
    <property type="entry name" value="paz domain"/>
    <property type="match status" value="1"/>
</dbReference>
<evidence type="ECO:0000256" key="1">
    <source>
        <dbReference type="RuleBase" id="RU361178"/>
    </source>
</evidence>
<evidence type="ECO:0000256" key="2">
    <source>
        <dbReference type="SAM" id="MobiDB-lite"/>
    </source>
</evidence>
<dbReference type="Gene3D" id="3.40.50.2300">
    <property type="match status" value="1"/>
</dbReference>
<accession>A0A914CFG8</accession>
<reference evidence="6" key="1">
    <citation type="submission" date="2022-11" db="UniProtKB">
        <authorList>
            <consortium name="WormBaseParasite"/>
        </authorList>
    </citation>
    <scope>IDENTIFICATION</scope>
</reference>
<feature type="compositionally biased region" description="Gly residues" evidence="2">
    <location>
        <begin position="13"/>
        <end position="69"/>
    </location>
</feature>
<dbReference type="PANTHER" id="PTHR22891">
    <property type="entry name" value="EUKARYOTIC TRANSLATION INITIATION FACTOR 2C"/>
    <property type="match status" value="1"/>
</dbReference>
<dbReference type="InterPro" id="IPR003165">
    <property type="entry name" value="Piwi"/>
</dbReference>
<dbReference type="InterPro" id="IPR003100">
    <property type="entry name" value="PAZ_dom"/>
</dbReference>
<dbReference type="Gene3D" id="3.30.420.10">
    <property type="entry name" value="Ribonuclease H-like superfamily/Ribonuclease H"/>
    <property type="match status" value="1"/>
</dbReference>
<feature type="domain" description="Piwi" evidence="4">
    <location>
        <begin position="697"/>
        <end position="978"/>
    </location>
</feature>
<evidence type="ECO:0000313" key="6">
    <source>
        <dbReference type="WBParaSite" id="ACRNAN_scaffold10318.g28535.t1"/>
    </source>
</evidence>
<dbReference type="InterPro" id="IPR036397">
    <property type="entry name" value="RNaseH_sf"/>
</dbReference>